<dbReference type="InterPro" id="IPR016040">
    <property type="entry name" value="NAD(P)-bd_dom"/>
</dbReference>
<name>A0A1V9AD26_SACPI</name>
<dbReference type="STRING" id="1962155.B1813_02905"/>
<accession>A0A1V9AD26</accession>
<keyword evidence="3" id="KW-1185">Reference proteome</keyword>
<protein>
    <submittedName>
        <fullName evidence="2">NADH-flavin reductase</fullName>
    </submittedName>
</protein>
<dbReference type="InterPro" id="IPR051606">
    <property type="entry name" value="Polyketide_Oxido-like"/>
</dbReference>
<evidence type="ECO:0000259" key="1">
    <source>
        <dbReference type="Pfam" id="PF13460"/>
    </source>
</evidence>
<evidence type="ECO:0000313" key="2">
    <source>
        <dbReference type="EMBL" id="OQO95025.1"/>
    </source>
</evidence>
<dbReference type="Pfam" id="PF13460">
    <property type="entry name" value="NAD_binding_10"/>
    <property type="match status" value="1"/>
</dbReference>
<evidence type="ECO:0000313" key="3">
    <source>
        <dbReference type="Proteomes" id="UP000192591"/>
    </source>
</evidence>
<feature type="domain" description="NAD(P)-binding" evidence="1">
    <location>
        <begin position="7"/>
        <end position="197"/>
    </location>
</feature>
<organism evidence="2 3">
    <name type="scientific">Saccharomonospora piscinae</name>
    <dbReference type="NCBI Taxonomy" id="687388"/>
    <lineage>
        <taxon>Bacteria</taxon>
        <taxon>Bacillati</taxon>
        <taxon>Actinomycetota</taxon>
        <taxon>Actinomycetes</taxon>
        <taxon>Pseudonocardiales</taxon>
        <taxon>Pseudonocardiaceae</taxon>
        <taxon>Saccharomonospora</taxon>
    </lineage>
</organism>
<dbReference type="PANTHER" id="PTHR43355">
    <property type="entry name" value="FLAVIN REDUCTASE (NADPH)"/>
    <property type="match status" value="1"/>
</dbReference>
<dbReference type="EMBL" id="MWIH01000002">
    <property type="protein sequence ID" value="OQO95025.1"/>
    <property type="molecule type" value="Genomic_DNA"/>
</dbReference>
<dbReference type="PANTHER" id="PTHR43355:SF2">
    <property type="entry name" value="FLAVIN REDUCTASE (NADPH)"/>
    <property type="match status" value="1"/>
</dbReference>
<proteinExistence type="predicted"/>
<dbReference type="AlphaFoldDB" id="A0A1V9AD26"/>
<dbReference type="GO" id="GO:0016646">
    <property type="term" value="F:oxidoreductase activity, acting on the CH-NH group of donors, NAD or NADP as acceptor"/>
    <property type="evidence" value="ECO:0007669"/>
    <property type="project" value="TreeGrafter"/>
</dbReference>
<dbReference type="RefSeq" id="WP_081190417.1">
    <property type="nucleotide sequence ID" value="NZ_MWIH01000002.1"/>
</dbReference>
<sequence length="212" mass="22269">MRITVFGATGQIGGRIVAEALVRGHDVSAVVRSEVRASSLPDGVTVGVGDATSAEEVATRAAGSDLVVGATRPPSGDEHELTEIATALLSGVDRAGARLLLVGGAGRLRVPDGTGLVVDDPRFVAQEWRAIAKACVDQHECCLSRPDVDWTYVSPPARIAPGTRTGRYRTGTDVLLVDERGRSAISTEDFAVAVLDEAEHARYRGSSFTVAY</sequence>
<reference evidence="2 3" key="1">
    <citation type="submission" date="2017-02" db="EMBL/GenBank/DDBJ databases">
        <title>Draft genome of Saccharomonospora sp. 154.</title>
        <authorList>
            <person name="Alonso-Carmona G.S."/>
            <person name="De La Haba R."/>
            <person name="Vera-Gargallo B."/>
            <person name="Sandoval-Trujillo A.H."/>
            <person name="Ramirez-Duran N."/>
            <person name="Ventosa A."/>
        </authorList>
    </citation>
    <scope>NUCLEOTIDE SEQUENCE [LARGE SCALE GENOMIC DNA]</scope>
    <source>
        <strain evidence="2 3">LRS4.154</strain>
    </source>
</reference>
<gene>
    <name evidence="2" type="ORF">B1813_02905</name>
</gene>
<dbReference type="SUPFAM" id="SSF51735">
    <property type="entry name" value="NAD(P)-binding Rossmann-fold domains"/>
    <property type="match status" value="1"/>
</dbReference>
<dbReference type="Proteomes" id="UP000192591">
    <property type="component" value="Unassembled WGS sequence"/>
</dbReference>
<comment type="caution">
    <text evidence="2">The sequence shown here is derived from an EMBL/GenBank/DDBJ whole genome shotgun (WGS) entry which is preliminary data.</text>
</comment>
<dbReference type="Gene3D" id="3.40.50.720">
    <property type="entry name" value="NAD(P)-binding Rossmann-like Domain"/>
    <property type="match status" value="1"/>
</dbReference>
<dbReference type="InterPro" id="IPR036291">
    <property type="entry name" value="NAD(P)-bd_dom_sf"/>
</dbReference>